<gene>
    <name evidence="8" type="primary">folB</name>
    <name evidence="8" type="ORF">KME07_19425</name>
</gene>
<dbReference type="EMBL" id="JAHHHV010000078">
    <property type="protein sequence ID" value="MBW4467604.1"/>
    <property type="molecule type" value="Genomic_DNA"/>
</dbReference>
<organism evidence="8 9">
    <name type="scientific">Pegethrix bostrychoides GSE-TBD4-15B</name>
    <dbReference type="NCBI Taxonomy" id="2839662"/>
    <lineage>
        <taxon>Bacteria</taxon>
        <taxon>Bacillati</taxon>
        <taxon>Cyanobacteriota</taxon>
        <taxon>Cyanophyceae</taxon>
        <taxon>Oculatellales</taxon>
        <taxon>Oculatellaceae</taxon>
        <taxon>Pegethrix</taxon>
    </lineage>
</organism>
<feature type="domain" description="Dihydroneopterin aldolase/epimerase" evidence="7">
    <location>
        <begin position="10"/>
        <end position="122"/>
    </location>
</feature>
<evidence type="ECO:0000256" key="6">
    <source>
        <dbReference type="RuleBase" id="RU362079"/>
    </source>
</evidence>
<dbReference type="GO" id="GO:0046656">
    <property type="term" value="P:folic acid biosynthetic process"/>
    <property type="evidence" value="ECO:0007669"/>
    <property type="project" value="UniProtKB-UniRule"/>
</dbReference>
<dbReference type="NCBIfam" id="TIGR00525">
    <property type="entry name" value="folB"/>
    <property type="match status" value="1"/>
</dbReference>
<evidence type="ECO:0000256" key="3">
    <source>
        <dbReference type="ARBA" id="ARBA00005708"/>
    </source>
</evidence>
<protein>
    <recommendedName>
        <fullName evidence="6">7,8-dihydroneopterin aldolase</fullName>
        <ecNumber evidence="6">4.1.2.25</ecNumber>
    </recommendedName>
</protein>
<proteinExistence type="inferred from homology"/>
<dbReference type="Pfam" id="PF02152">
    <property type="entry name" value="FolB"/>
    <property type="match status" value="1"/>
</dbReference>
<dbReference type="PANTHER" id="PTHR42844">
    <property type="entry name" value="DIHYDRONEOPTERIN ALDOLASE 1-RELATED"/>
    <property type="match status" value="1"/>
</dbReference>
<comment type="function">
    <text evidence="6">Catalyzes the conversion of 7,8-dihydroneopterin to 6-hydroxymethyl-7,8-dihydropterin.</text>
</comment>
<dbReference type="SMART" id="SM00905">
    <property type="entry name" value="FolB"/>
    <property type="match status" value="1"/>
</dbReference>
<comment type="catalytic activity">
    <reaction evidence="1 6">
        <text>7,8-dihydroneopterin = 6-hydroxymethyl-7,8-dihydropterin + glycolaldehyde</text>
        <dbReference type="Rhea" id="RHEA:10540"/>
        <dbReference type="ChEBI" id="CHEBI:17001"/>
        <dbReference type="ChEBI" id="CHEBI:17071"/>
        <dbReference type="ChEBI" id="CHEBI:44841"/>
        <dbReference type="EC" id="4.1.2.25"/>
    </reaction>
</comment>
<sequence length="124" mass="13953">MASIASLDCIHIKGIRAYGYVGFLPEEQVLGQWFEVDLALWLDLTAASQSDDLTQTYDYSVDVPKIQHLIQTVRYSLLEKLADEIAAIALTSPRIEQVQVRLIKPNPPIPDFNGQIVVEITRSR</sequence>
<dbReference type="Proteomes" id="UP000707356">
    <property type="component" value="Unassembled WGS sequence"/>
</dbReference>
<evidence type="ECO:0000256" key="4">
    <source>
        <dbReference type="ARBA" id="ARBA00022909"/>
    </source>
</evidence>
<dbReference type="GO" id="GO:0005737">
    <property type="term" value="C:cytoplasm"/>
    <property type="evidence" value="ECO:0007669"/>
    <property type="project" value="TreeGrafter"/>
</dbReference>
<dbReference type="NCBIfam" id="TIGR00526">
    <property type="entry name" value="folB_dom"/>
    <property type="match status" value="1"/>
</dbReference>
<dbReference type="Gene3D" id="3.30.1130.10">
    <property type="match status" value="1"/>
</dbReference>
<name>A0A951PFM0_9CYAN</name>
<reference evidence="8" key="2">
    <citation type="journal article" date="2022" name="Microbiol. Resour. Announc.">
        <title>Metagenome Sequencing to Explore Phylogenomics of Terrestrial Cyanobacteria.</title>
        <authorList>
            <person name="Ward R.D."/>
            <person name="Stajich J.E."/>
            <person name="Johansen J.R."/>
            <person name="Huntemann M."/>
            <person name="Clum A."/>
            <person name="Foster B."/>
            <person name="Foster B."/>
            <person name="Roux S."/>
            <person name="Palaniappan K."/>
            <person name="Varghese N."/>
            <person name="Mukherjee S."/>
            <person name="Reddy T.B.K."/>
            <person name="Daum C."/>
            <person name="Copeland A."/>
            <person name="Chen I.A."/>
            <person name="Ivanova N.N."/>
            <person name="Kyrpides N.C."/>
            <person name="Shapiro N."/>
            <person name="Eloe-Fadrosh E.A."/>
            <person name="Pietrasiak N."/>
        </authorList>
    </citation>
    <scope>NUCLEOTIDE SEQUENCE</scope>
    <source>
        <strain evidence="8">GSE-TBD4-15B</strain>
    </source>
</reference>
<dbReference type="GO" id="GO:0046654">
    <property type="term" value="P:tetrahydrofolate biosynthetic process"/>
    <property type="evidence" value="ECO:0007669"/>
    <property type="project" value="UniProtKB-UniRule"/>
</dbReference>
<evidence type="ECO:0000256" key="2">
    <source>
        <dbReference type="ARBA" id="ARBA00005013"/>
    </source>
</evidence>
<dbReference type="CDD" id="cd00534">
    <property type="entry name" value="DHNA_DHNTPE"/>
    <property type="match status" value="1"/>
</dbReference>
<evidence type="ECO:0000259" key="7">
    <source>
        <dbReference type="SMART" id="SM00905"/>
    </source>
</evidence>
<comment type="similarity">
    <text evidence="3 6">Belongs to the DHNA family.</text>
</comment>
<reference evidence="8" key="1">
    <citation type="submission" date="2021-05" db="EMBL/GenBank/DDBJ databases">
        <authorList>
            <person name="Pietrasiak N."/>
            <person name="Ward R."/>
            <person name="Stajich J.E."/>
            <person name="Kurbessoian T."/>
        </authorList>
    </citation>
    <scope>NUCLEOTIDE SEQUENCE</scope>
    <source>
        <strain evidence="8">GSE-TBD4-15B</strain>
    </source>
</reference>
<dbReference type="EC" id="4.1.2.25" evidence="6"/>
<evidence type="ECO:0000313" key="9">
    <source>
        <dbReference type="Proteomes" id="UP000707356"/>
    </source>
</evidence>
<evidence type="ECO:0000256" key="1">
    <source>
        <dbReference type="ARBA" id="ARBA00001353"/>
    </source>
</evidence>
<keyword evidence="4 6" id="KW-0289">Folate biosynthesis</keyword>
<dbReference type="AlphaFoldDB" id="A0A951PFM0"/>
<dbReference type="GO" id="GO:0004150">
    <property type="term" value="F:dihydroneopterin aldolase activity"/>
    <property type="evidence" value="ECO:0007669"/>
    <property type="project" value="UniProtKB-UniRule"/>
</dbReference>
<dbReference type="PANTHER" id="PTHR42844:SF1">
    <property type="entry name" value="DIHYDRONEOPTERIN ALDOLASE 1-RELATED"/>
    <property type="match status" value="1"/>
</dbReference>
<evidence type="ECO:0000313" key="8">
    <source>
        <dbReference type="EMBL" id="MBW4467604.1"/>
    </source>
</evidence>
<dbReference type="SUPFAM" id="SSF55620">
    <property type="entry name" value="Tetrahydrobiopterin biosynthesis enzymes-like"/>
    <property type="match status" value="1"/>
</dbReference>
<evidence type="ECO:0000256" key="5">
    <source>
        <dbReference type="ARBA" id="ARBA00023239"/>
    </source>
</evidence>
<comment type="pathway">
    <text evidence="2 6">Cofactor biosynthesis; tetrahydrofolate biosynthesis; 2-amino-4-hydroxy-6-hydroxymethyl-7,8-dihydropteridine diphosphate from 7,8-dihydroneopterin triphosphate: step 3/4.</text>
</comment>
<accession>A0A951PFM0</accession>
<dbReference type="InterPro" id="IPR043133">
    <property type="entry name" value="GTP-CH-I_C/QueF"/>
</dbReference>
<dbReference type="InterPro" id="IPR006156">
    <property type="entry name" value="Dihydroneopterin_aldolase"/>
</dbReference>
<keyword evidence="5 6" id="KW-0456">Lyase</keyword>
<dbReference type="InterPro" id="IPR006157">
    <property type="entry name" value="FolB_dom"/>
</dbReference>
<comment type="caution">
    <text evidence="8">The sequence shown here is derived from an EMBL/GenBank/DDBJ whole genome shotgun (WGS) entry which is preliminary data.</text>
</comment>